<proteinExistence type="predicted"/>
<comment type="caution">
    <text evidence="1">The sequence shown here is derived from an EMBL/GenBank/DDBJ whole genome shotgun (WGS) entry which is preliminary data.</text>
</comment>
<reference evidence="2" key="1">
    <citation type="journal article" date="2019" name="Int. J. Syst. Evol. Microbiol.">
        <title>The Global Catalogue of Microorganisms (GCM) 10K type strain sequencing project: providing services to taxonomists for standard genome sequencing and annotation.</title>
        <authorList>
            <consortium name="The Broad Institute Genomics Platform"/>
            <consortium name="The Broad Institute Genome Sequencing Center for Infectious Disease"/>
            <person name="Wu L."/>
            <person name="Ma J."/>
        </authorList>
    </citation>
    <scope>NUCLEOTIDE SEQUENCE [LARGE SCALE GENOMIC DNA]</scope>
    <source>
        <strain evidence="2">CCUG 66188</strain>
    </source>
</reference>
<name>A0ABV9KYW9_9BACT</name>
<organism evidence="1 2">
    <name type="scientific">Dysgonomonas termitidis</name>
    <dbReference type="NCBI Taxonomy" id="1516126"/>
    <lineage>
        <taxon>Bacteria</taxon>
        <taxon>Pseudomonadati</taxon>
        <taxon>Bacteroidota</taxon>
        <taxon>Bacteroidia</taxon>
        <taxon>Bacteroidales</taxon>
        <taxon>Dysgonomonadaceae</taxon>
        <taxon>Dysgonomonas</taxon>
    </lineage>
</organism>
<keyword evidence="2" id="KW-1185">Reference proteome</keyword>
<protein>
    <submittedName>
        <fullName evidence="1">Uncharacterized protein</fullName>
    </submittedName>
</protein>
<evidence type="ECO:0000313" key="1">
    <source>
        <dbReference type="EMBL" id="MFC4675253.1"/>
    </source>
</evidence>
<gene>
    <name evidence="1" type="ORF">ACFO6W_16250</name>
</gene>
<accession>A0ABV9KYW9</accession>
<dbReference type="RefSeq" id="WP_379998325.1">
    <property type="nucleotide sequence ID" value="NZ_JBHSGN010000094.1"/>
</dbReference>
<evidence type="ECO:0000313" key="2">
    <source>
        <dbReference type="Proteomes" id="UP001596023"/>
    </source>
</evidence>
<dbReference type="EMBL" id="JBHSGN010000094">
    <property type="protein sequence ID" value="MFC4675253.1"/>
    <property type="molecule type" value="Genomic_DNA"/>
</dbReference>
<dbReference type="Proteomes" id="UP001596023">
    <property type="component" value="Unassembled WGS sequence"/>
</dbReference>
<sequence length="234" mass="27486">MESKHMETDYEAALELQVEQFRMLHRISRIWAVKSEPDIPCFEIEMECDGSYRLSFMDSKEKIISEPYPVLADKDMNLVLPGKRCVIGYNPQTGELSSGETVYIPFKSRIETEEEWREQLADRLTEPDDPKEKESLEYNRKIILGWLCCEWMPENKSNVPNILISRSIPSEYEVRFLKEGKTVLPEACLIRQEYEAFFFELECIRVDITYFPAIDRILVGGTYYTRVALERQVI</sequence>